<evidence type="ECO:0000256" key="5">
    <source>
        <dbReference type="ARBA" id="ARBA00023136"/>
    </source>
</evidence>
<organism evidence="7 8">
    <name type="scientific">Didymella exigua CBS 183.55</name>
    <dbReference type="NCBI Taxonomy" id="1150837"/>
    <lineage>
        <taxon>Eukaryota</taxon>
        <taxon>Fungi</taxon>
        <taxon>Dikarya</taxon>
        <taxon>Ascomycota</taxon>
        <taxon>Pezizomycotina</taxon>
        <taxon>Dothideomycetes</taxon>
        <taxon>Pleosporomycetidae</taxon>
        <taxon>Pleosporales</taxon>
        <taxon>Pleosporineae</taxon>
        <taxon>Didymellaceae</taxon>
        <taxon>Didymella</taxon>
    </lineage>
</organism>
<dbReference type="GO" id="GO:0016020">
    <property type="term" value="C:membrane"/>
    <property type="evidence" value="ECO:0007669"/>
    <property type="project" value="UniProtKB-SubCell"/>
</dbReference>
<evidence type="ECO:0000313" key="7">
    <source>
        <dbReference type="EMBL" id="KAF1927477.1"/>
    </source>
</evidence>
<gene>
    <name evidence="7" type="ORF">M421DRAFT_180541</name>
</gene>
<dbReference type="AlphaFoldDB" id="A0A6A5RPR4"/>
<feature type="transmembrane region" description="Helical" evidence="6">
    <location>
        <begin position="54"/>
        <end position="74"/>
    </location>
</feature>
<comment type="subcellular location">
    <subcellularLocation>
        <location evidence="1">Membrane</location>
        <topology evidence="1">Multi-pass membrane protein</topology>
    </subcellularLocation>
</comment>
<protein>
    <submittedName>
        <fullName evidence="7">Uncharacterized protein</fullName>
    </submittedName>
</protein>
<evidence type="ECO:0000256" key="3">
    <source>
        <dbReference type="ARBA" id="ARBA00022692"/>
    </source>
</evidence>
<evidence type="ECO:0000256" key="1">
    <source>
        <dbReference type="ARBA" id="ARBA00004141"/>
    </source>
</evidence>
<dbReference type="RefSeq" id="XP_033447729.1">
    <property type="nucleotide sequence ID" value="XM_033587884.1"/>
</dbReference>
<dbReference type="Pfam" id="PF06140">
    <property type="entry name" value="Ifi-6-16"/>
    <property type="match status" value="1"/>
</dbReference>
<proteinExistence type="inferred from homology"/>
<dbReference type="Proteomes" id="UP000800082">
    <property type="component" value="Unassembled WGS sequence"/>
</dbReference>
<dbReference type="EMBL" id="ML978972">
    <property type="protein sequence ID" value="KAF1927477.1"/>
    <property type="molecule type" value="Genomic_DNA"/>
</dbReference>
<feature type="transmembrane region" description="Helical" evidence="6">
    <location>
        <begin position="86"/>
        <end position="105"/>
    </location>
</feature>
<keyword evidence="5 6" id="KW-0472">Membrane</keyword>
<feature type="transmembrane region" description="Helical" evidence="6">
    <location>
        <begin position="20"/>
        <end position="42"/>
    </location>
</feature>
<dbReference type="PANTHER" id="PTHR16932:SF18">
    <property type="entry name" value="INTERFERON, ALPHA-INDUCIBLE PROTEIN 27-LIKE 2"/>
    <property type="match status" value="1"/>
</dbReference>
<reference evidence="7" key="1">
    <citation type="journal article" date="2020" name="Stud. Mycol.">
        <title>101 Dothideomycetes genomes: a test case for predicting lifestyles and emergence of pathogens.</title>
        <authorList>
            <person name="Haridas S."/>
            <person name="Albert R."/>
            <person name="Binder M."/>
            <person name="Bloem J."/>
            <person name="Labutti K."/>
            <person name="Salamov A."/>
            <person name="Andreopoulos B."/>
            <person name="Baker S."/>
            <person name="Barry K."/>
            <person name="Bills G."/>
            <person name="Bluhm B."/>
            <person name="Cannon C."/>
            <person name="Castanera R."/>
            <person name="Culley D."/>
            <person name="Daum C."/>
            <person name="Ezra D."/>
            <person name="Gonzalez J."/>
            <person name="Henrissat B."/>
            <person name="Kuo A."/>
            <person name="Liang C."/>
            <person name="Lipzen A."/>
            <person name="Lutzoni F."/>
            <person name="Magnuson J."/>
            <person name="Mondo S."/>
            <person name="Nolan M."/>
            <person name="Ohm R."/>
            <person name="Pangilinan J."/>
            <person name="Park H.-J."/>
            <person name="Ramirez L."/>
            <person name="Alfaro M."/>
            <person name="Sun H."/>
            <person name="Tritt A."/>
            <person name="Yoshinaga Y."/>
            <person name="Zwiers L.-H."/>
            <person name="Turgeon B."/>
            <person name="Goodwin S."/>
            <person name="Spatafora J."/>
            <person name="Crous P."/>
            <person name="Grigoriev I."/>
        </authorList>
    </citation>
    <scope>NUCLEOTIDE SEQUENCE</scope>
    <source>
        <strain evidence="7">CBS 183.55</strain>
    </source>
</reference>
<dbReference type="InterPro" id="IPR038213">
    <property type="entry name" value="IFI6/IFI27-like_sf"/>
</dbReference>
<keyword evidence="4 6" id="KW-1133">Transmembrane helix</keyword>
<comment type="similarity">
    <text evidence="2">Belongs to the IFI6/IFI27 family.</text>
</comment>
<dbReference type="PANTHER" id="PTHR16932">
    <property type="entry name" value="INTERFERON ALPHA-INDUCIBLE PROTEIN 27"/>
    <property type="match status" value="1"/>
</dbReference>
<evidence type="ECO:0000256" key="6">
    <source>
        <dbReference type="SAM" id="Phobius"/>
    </source>
</evidence>
<dbReference type="InterPro" id="IPR009311">
    <property type="entry name" value="IFI6/IFI27-like"/>
</dbReference>
<evidence type="ECO:0000313" key="8">
    <source>
        <dbReference type="Proteomes" id="UP000800082"/>
    </source>
</evidence>
<keyword evidence="8" id="KW-1185">Reference proteome</keyword>
<keyword evidence="3 6" id="KW-0812">Transmembrane</keyword>
<dbReference type="GeneID" id="54345531"/>
<name>A0A6A5RPR4_9PLEO</name>
<evidence type="ECO:0000256" key="2">
    <source>
        <dbReference type="ARBA" id="ARBA00007262"/>
    </source>
</evidence>
<evidence type="ECO:0000256" key="4">
    <source>
        <dbReference type="ARBA" id="ARBA00022989"/>
    </source>
</evidence>
<dbReference type="Gene3D" id="6.10.110.10">
    <property type="match status" value="1"/>
</dbReference>
<accession>A0A6A5RPR4</accession>
<sequence>MNATKVVLDWIVAHPYQTAFQVVNGVIICTPAAATVPVLAALGFGAGGPIAGSAAAAVMSWFGTVPAGGLYAIFQSAAMGGYGASAAAGLAQAGAVLSSVGGWFFSRNQTAN</sequence>